<dbReference type="PROSITE" id="PS50835">
    <property type="entry name" value="IG_LIKE"/>
    <property type="match status" value="1"/>
</dbReference>
<evidence type="ECO:0000256" key="16">
    <source>
        <dbReference type="ARBA" id="ARBA00023303"/>
    </source>
</evidence>
<comment type="caution">
    <text evidence="23">The sequence shown here is derived from an EMBL/GenBank/DDBJ whole genome shotgun (WGS) entry which is preliminary data.</text>
</comment>
<comment type="similarity">
    <text evidence="2">Belongs to the sodium channel auxiliary subunit SCN3B (TC 8.A.17) family.</text>
</comment>
<feature type="transmembrane region" description="Helical" evidence="20">
    <location>
        <begin position="165"/>
        <end position="186"/>
    </location>
</feature>
<organism evidence="23 24">
    <name type="scientific">Conger conger</name>
    <name type="common">Conger eel</name>
    <name type="synonym">Muraena conger</name>
    <dbReference type="NCBI Taxonomy" id="82655"/>
    <lineage>
        <taxon>Eukaryota</taxon>
        <taxon>Metazoa</taxon>
        <taxon>Chordata</taxon>
        <taxon>Craniata</taxon>
        <taxon>Vertebrata</taxon>
        <taxon>Euteleostomi</taxon>
        <taxon>Actinopterygii</taxon>
        <taxon>Neopterygii</taxon>
        <taxon>Teleostei</taxon>
        <taxon>Anguilliformes</taxon>
        <taxon>Congridae</taxon>
        <taxon>Conger</taxon>
    </lineage>
</organism>
<evidence type="ECO:0000256" key="13">
    <source>
        <dbReference type="ARBA" id="ARBA00023157"/>
    </source>
</evidence>
<keyword evidence="5" id="KW-1003">Cell membrane</keyword>
<sequence>MSLLLLSTFLLSIVCVPGALAGCAEVVSMTEAVAGQGFLLGCISCKRREEVPASTSVDWFFKPLEAEDFYQIFHYEHPTSTVLHEDFEERLEWHGTKGTADVQIGALWLSNVTYNDTGTYRCSFERILELSDKERPEEKVLIHKEVELTVVAEANRELVSVIAEVMMYVLIVVLQLWLIGVLVHCYRKIWAEREAFAARRALRHPAIPDSKDNCDGVLLE</sequence>
<keyword evidence="14" id="KW-0325">Glycoprotein</keyword>
<accession>A0A9Q1E0X9</accession>
<dbReference type="GO" id="GO:0044325">
    <property type="term" value="F:transmembrane transporter binding"/>
    <property type="evidence" value="ECO:0007669"/>
    <property type="project" value="TreeGrafter"/>
</dbReference>
<keyword evidence="10" id="KW-0915">Sodium</keyword>
<evidence type="ECO:0000256" key="3">
    <source>
        <dbReference type="ARBA" id="ARBA00022448"/>
    </source>
</evidence>
<keyword evidence="17" id="KW-0393">Immunoglobulin domain</keyword>
<dbReference type="GO" id="GO:0005272">
    <property type="term" value="F:sodium channel activity"/>
    <property type="evidence" value="ECO:0007669"/>
    <property type="project" value="UniProtKB-KW"/>
</dbReference>
<evidence type="ECO:0000256" key="21">
    <source>
        <dbReference type="SAM" id="SignalP"/>
    </source>
</evidence>
<keyword evidence="15" id="KW-0739">Sodium transport</keyword>
<dbReference type="GO" id="GO:0086002">
    <property type="term" value="P:cardiac muscle cell action potential involved in contraction"/>
    <property type="evidence" value="ECO:0007669"/>
    <property type="project" value="TreeGrafter"/>
</dbReference>
<evidence type="ECO:0000259" key="22">
    <source>
        <dbReference type="PROSITE" id="PS50835"/>
    </source>
</evidence>
<keyword evidence="11" id="KW-0406">Ion transport</keyword>
<comment type="subunit">
    <text evidence="19">A voltage-gated sodium (Nav) channel consists of an ion-conducting pore-forming alpha subunit functional on its own that is regulated by one or more beta subunits. Forms homodimers and homotrimers. SCN3B is non-covalently associated with alpha subunits and induces the formation of alpha subunit oligomers, including trimers. Interacts with SCN5A/Nav1.5; regulatory subunit of SCN5A/Nav1.5. Interacts with SCN7A/Nav2.1; probable regulatory subunit of SCN7A/Nav2.1. Interacts with SCN10A; regulatory subunit of SCN10A/Nav1.8. Interacts with NFASC; probably involved in targeting the sodium channels to the nodes of Ranvier.</text>
</comment>
<dbReference type="GO" id="GO:0001518">
    <property type="term" value="C:voltage-gated sodium channel complex"/>
    <property type="evidence" value="ECO:0007669"/>
    <property type="project" value="InterPro"/>
</dbReference>
<feature type="chain" id="PRO_5040217130" description="Sodium channel regulatory subunit beta-3" evidence="21">
    <location>
        <begin position="22"/>
        <end position="220"/>
    </location>
</feature>
<evidence type="ECO:0000256" key="1">
    <source>
        <dbReference type="ARBA" id="ARBA00004251"/>
    </source>
</evidence>
<dbReference type="InterPro" id="IPR027098">
    <property type="entry name" value="Na_channel_b1/b3"/>
</dbReference>
<evidence type="ECO:0000256" key="15">
    <source>
        <dbReference type="ARBA" id="ARBA00023201"/>
    </source>
</evidence>
<evidence type="ECO:0000313" key="24">
    <source>
        <dbReference type="Proteomes" id="UP001152803"/>
    </source>
</evidence>
<dbReference type="GO" id="GO:0086091">
    <property type="term" value="P:regulation of heart rate by cardiac conduction"/>
    <property type="evidence" value="ECO:0007669"/>
    <property type="project" value="TreeGrafter"/>
</dbReference>
<keyword evidence="13" id="KW-1015">Disulfide bond</keyword>
<evidence type="ECO:0000256" key="4">
    <source>
        <dbReference type="ARBA" id="ARBA00022461"/>
    </source>
</evidence>
<evidence type="ECO:0000256" key="8">
    <source>
        <dbReference type="ARBA" id="ARBA00022882"/>
    </source>
</evidence>
<dbReference type="GO" id="GO:0019871">
    <property type="term" value="F:sodium channel inhibitor activity"/>
    <property type="evidence" value="ECO:0007669"/>
    <property type="project" value="TreeGrafter"/>
</dbReference>
<dbReference type="PANTHER" id="PTHR10546:SF4">
    <property type="entry name" value="SODIUM CHANNEL SUBUNIT BETA-3"/>
    <property type="match status" value="1"/>
</dbReference>
<dbReference type="AlphaFoldDB" id="A0A9Q1E0X9"/>
<dbReference type="Proteomes" id="UP001152803">
    <property type="component" value="Unassembled WGS sequence"/>
</dbReference>
<feature type="signal peptide" evidence="21">
    <location>
        <begin position="1"/>
        <end position="21"/>
    </location>
</feature>
<keyword evidence="12 20" id="KW-0472">Membrane</keyword>
<evidence type="ECO:0000256" key="18">
    <source>
        <dbReference type="ARBA" id="ARBA00044530"/>
    </source>
</evidence>
<dbReference type="InterPro" id="IPR036179">
    <property type="entry name" value="Ig-like_dom_sf"/>
</dbReference>
<dbReference type="InterPro" id="IPR007110">
    <property type="entry name" value="Ig-like_dom"/>
</dbReference>
<gene>
    <name evidence="23" type="ORF">COCON_G00002470</name>
</gene>
<evidence type="ECO:0000256" key="17">
    <source>
        <dbReference type="ARBA" id="ARBA00023319"/>
    </source>
</evidence>
<evidence type="ECO:0000256" key="12">
    <source>
        <dbReference type="ARBA" id="ARBA00023136"/>
    </source>
</evidence>
<keyword evidence="8" id="KW-0851">Voltage-gated channel</keyword>
<evidence type="ECO:0000256" key="6">
    <source>
        <dbReference type="ARBA" id="ARBA00022692"/>
    </source>
</evidence>
<evidence type="ECO:0000256" key="10">
    <source>
        <dbReference type="ARBA" id="ARBA00023053"/>
    </source>
</evidence>
<evidence type="ECO:0000256" key="2">
    <source>
        <dbReference type="ARBA" id="ARBA00010404"/>
    </source>
</evidence>
<keyword evidence="6 20" id="KW-0812">Transmembrane</keyword>
<evidence type="ECO:0000256" key="9">
    <source>
        <dbReference type="ARBA" id="ARBA00022989"/>
    </source>
</evidence>
<dbReference type="FunFam" id="2.60.40.10:FF:000375">
    <property type="entry name" value="Sodium channel beta 1 subunit"/>
    <property type="match status" value="1"/>
</dbReference>
<dbReference type="SUPFAM" id="SSF48726">
    <property type="entry name" value="Immunoglobulin"/>
    <property type="match status" value="1"/>
</dbReference>
<dbReference type="InterPro" id="IPR013783">
    <property type="entry name" value="Ig-like_fold"/>
</dbReference>
<proteinExistence type="inferred from homology"/>
<keyword evidence="4" id="KW-0894">Sodium channel</keyword>
<dbReference type="Pfam" id="PF07686">
    <property type="entry name" value="V-set"/>
    <property type="match status" value="1"/>
</dbReference>
<evidence type="ECO:0000256" key="19">
    <source>
        <dbReference type="ARBA" id="ARBA00049669"/>
    </source>
</evidence>
<evidence type="ECO:0000256" key="7">
    <source>
        <dbReference type="ARBA" id="ARBA00022729"/>
    </source>
</evidence>
<protein>
    <recommendedName>
        <fullName evidence="18">Sodium channel regulatory subunit beta-3</fullName>
    </recommendedName>
</protein>
<keyword evidence="16" id="KW-0407">Ion channel</keyword>
<dbReference type="EMBL" id="JAFJMO010000001">
    <property type="protein sequence ID" value="KAJ8287588.1"/>
    <property type="molecule type" value="Genomic_DNA"/>
</dbReference>
<evidence type="ECO:0000256" key="14">
    <source>
        <dbReference type="ARBA" id="ARBA00023180"/>
    </source>
</evidence>
<keyword evidence="9 20" id="KW-1133">Transmembrane helix</keyword>
<dbReference type="Gene3D" id="2.60.40.10">
    <property type="entry name" value="Immunoglobulins"/>
    <property type="match status" value="1"/>
</dbReference>
<dbReference type="OrthoDB" id="8868224at2759"/>
<dbReference type="InterPro" id="IPR013106">
    <property type="entry name" value="Ig_V-set"/>
</dbReference>
<evidence type="ECO:0000256" key="5">
    <source>
        <dbReference type="ARBA" id="ARBA00022475"/>
    </source>
</evidence>
<keyword evidence="7 21" id="KW-0732">Signal</keyword>
<reference evidence="23" key="1">
    <citation type="journal article" date="2023" name="Science">
        <title>Genome structures resolve the early diversification of teleost fishes.</title>
        <authorList>
            <person name="Parey E."/>
            <person name="Louis A."/>
            <person name="Montfort J."/>
            <person name="Bouchez O."/>
            <person name="Roques C."/>
            <person name="Iampietro C."/>
            <person name="Lluch J."/>
            <person name="Castinel A."/>
            <person name="Donnadieu C."/>
            <person name="Desvignes T."/>
            <person name="Floi Bucao C."/>
            <person name="Jouanno E."/>
            <person name="Wen M."/>
            <person name="Mejri S."/>
            <person name="Dirks R."/>
            <person name="Jansen H."/>
            <person name="Henkel C."/>
            <person name="Chen W.J."/>
            <person name="Zahm M."/>
            <person name="Cabau C."/>
            <person name="Klopp C."/>
            <person name="Thompson A.W."/>
            <person name="Robinson-Rechavi M."/>
            <person name="Braasch I."/>
            <person name="Lecointre G."/>
            <person name="Bobe J."/>
            <person name="Postlethwait J.H."/>
            <person name="Berthelot C."/>
            <person name="Roest Crollius H."/>
            <person name="Guiguen Y."/>
        </authorList>
    </citation>
    <scope>NUCLEOTIDE SEQUENCE</scope>
    <source>
        <strain evidence="23">Concon-B</strain>
    </source>
</reference>
<keyword evidence="24" id="KW-1185">Reference proteome</keyword>
<evidence type="ECO:0000313" key="23">
    <source>
        <dbReference type="EMBL" id="KAJ8287588.1"/>
    </source>
</evidence>
<evidence type="ECO:0000256" key="20">
    <source>
        <dbReference type="SAM" id="Phobius"/>
    </source>
</evidence>
<evidence type="ECO:0000256" key="11">
    <source>
        <dbReference type="ARBA" id="ARBA00023065"/>
    </source>
</evidence>
<feature type="domain" description="Ig-like" evidence="22">
    <location>
        <begin position="17"/>
        <end position="142"/>
    </location>
</feature>
<name>A0A9Q1E0X9_CONCO</name>
<keyword evidence="3" id="KW-0813">Transport</keyword>
<comment type="subcellular location">
    <subcellularLocation>
        <location evidence="1">Cell membrane</location>
        <topology evidence="1">Single-pass type I membrane protein</topology>
    </subcellularLocation>
</comment>
<dbReference type="PANTHER" id="PTHR10546">
    <property type="entry name" value="SODIUM CHANNEL SUBUNIT BETA-1 AND 3"/>
    <property type="match status" value="1"/>
</dbReference>